<sequence length="149" mass="17652">MHRIIHFRQGCISTYSLLIPKHAFIAFYMNYSHQGTRSPIFCFIYHENNQYVAWTHRYPRRRDSHYECLNDPVYSAECDALKVLSKKTSRIPRRIDCWVLRKKAGDWSIYAPCSSLPGFMHIFPSCLYFLIVLNRPWRAPCCCDDGPRP</sequence>
<dbReference type="Proteomes" id="UP000756346">
    <property type="component" value="Unassembled WGS sequence"/>
</dbReference>
<comment type="caution">
    <text evidence="1">The sequence shown here is derived from an EMBL/GenBank/DDBJ whole genome shotgun (WGS) entry which is preliminary data.</text>
</comment>
<dbReference type="AlphaFoldDB" id="A0A9P8XZ67"/>
<name>A0A9P8XZ67_9PEZI</name>
<dbReference type="GeneID" id="70184240"/>
<keyword evidence="2" id="KW-1185">Reference proteome</keyword>
<evidence type="ECO:0000313" key="1">
    <source>
        <dbReference type="EMBL" id="KAH7025832.1"/>
    </source>
</evidence>
<evidence type="ECO:0000313" key="2">
    <source>
        <dbReference type="Proteomes" id="UP000756346"/>
    </source>
</evidence>
<dbReference type="RefSeq" id="XP_046009049.1">
    <property type="nucleotide sequence ID" value="XM_046154694.1"/>
</dbReference>
<dbReference type="EMBL" id="JAGTJQ010000008">
    <property type="protein sequence ID" value="KAH7025832.1"/>
    <property type="molecule type" value="Genomic_DNA"/>
</dbReference>
<accession>A0A9P8XZ67</accession>
<protein>
    <submittedName>
        <fullName evidence="1">Uncharacterized protein</fullName>
    </submittedName>
</protein>
<reference evidence="1" key="1">
    <citation type="journal article" date="2021" name="Nat. Commun.">
        <title>Genetic determinants of endophytism in the Arabidopsis root mycobiome.</title>
        <authorList>
            <person name="Mesny F."/>
            <person name="Miyauchi S."/>
            <person name="Thiergart T."/>
            <person name="Pickel B."/>
            <person name="Atanasova L."/>
            <person name="Karlsson M."/>
            <person name="Huettel B."/>
            <person name="Barry K.W."/>
            <person name="Haridas S."/>
            <person name="Chen C."/>
            <person name="Bauer D."/>
            <person name="Andreopoulos W."/>
            <person name="Pangilinan J."/>
            <person name="LaButti K."/>
            <person name="Riley R."/>
            <person name="Lipzen A."/>
            <person name="Clum A."/>
            <person name="Drula E."/>
            <person name="Henrissat B."/>
            <person name="Kohler A."/>
            <person name="Grigoriev I.V."/>
            <person name="Martin F.M."/>
            <person name="Hacquard S."/>
        </authorList>
    </citation>
    <scope>NUCLEOTIDE SEQUENCE</scope>
    <source>
        <strain evidence="1">MPI-CAGE-CH-0230</strain>
    </source>
</reference>
<organism evidence="1 2">
    <name type="scientific">Microdochium trichocladiopsis</name>
    <dbReference type="NCBI Taxonomy" id="1682393"/>
    <lineage>
        <taxon>Eukaryota</taxon>
        <taxon>Fungi</taxon>
        <taxon>Dikarya</taxon>
        <taxon>Ascomycota</taxon>
        <taxon>Pezizomycotina</taxon>
        <taxon>Sordariomycetes</taxon>
        <taxon>Xylariomycetidae</taxon>
        <taxon>Xylariales</taxon>
        <taxon>Microdochiaceae</taxon>
        <taxon>Microdochium</taxon>
    </lineage>
</organism>
<gene>
    <name evidence="1" type="ORF">B0I36DRAFT_329226</name>
</gene>
<proteinExistence type="predicted"/>